<dbReference type="Proteomes" id="UP000234639">
    <property type="component" value="Unassembled WGS sequence"/>
</dbReference>
<comment type="caution">
    <text evidence="5">The sequence shown here is derived from an EMBL/GenBank/DDBJ whole genome shotgun (WGS) entry which is preliminary data.</text>
</comment>
<proteinExistence type="inferred from homology"/>
<organism evidence="5 6">
    <name type="scientific">Campylobacter ureolyticus</name>
    <dbReference type="NCBI Taxonomy" id="827"/>
    <lineage>
        <taxon>Bacteria</taxon>
        <taxon>Pseudomonadati</taxon>
        <taxon>Campylobacterota</taxon>
        <taxon>Epsilonproteobacteria</taxon>
        <taxon>Campylobacterales</taxon>
        <taxon>Campylobacteraceae</taxon>
        <taxon>Campylobacter</taxon>
    </lineage>
</organism>
<evidence type="ECO:0000256" key="2">
    <source>
        <dbReference type="PIRSR" id="PIRSR000390-1"/>
    </source>
</evidence>
<evidence type="ECO:0000313" key="5">
    <source>
        <dbReference type="EMBL" id="PKZ29460.1"/>
    </source>
</evidence>
<dbReference type="Gene3D" id="3.40.640.10">
    <property type="entry name" value="Type I PLP-dependent aspartate aminotransferase-like (Major domain)"/>
    <property type="match status" value="1"/>
</dbReference>
<dbReference type="InterPro" id="IPR015422">
    <property type="entry name" value="PyrdxlP-dep_Trfase_small"/>
</dbReference>
<dbReference type="Pfam" id="PF01041">
    <property type="entry name" value="DegT_DnrJ_EryC1"/>
    <property type="match status" value="1"/>
</dbReference>
<dbReference type="GO" id="GO:0000271">
    <property type="term" value="P:polysaccharide biosynthetic process"/>
    <property type="evidence" value="ECO:0007669"/>
    <property type="project" value="TreeGrafter"/>
</dbReference>
<dbReference type="EMBL" id="PKHU01000003">
    <property type="protein sequence ID" value="PKZ29460.1"/>
    <property type="molecule type" value="Genomic_DNA"/>
</dbReference>
<dbReference type="PANTHER" id="PTHR30244:SF34">
    <property type="entry name" value="DTDP-4-AMINO-4,6-DIDEOXYGALACTOSE TRANSAMINASE"/>
    <property type="match status" value="1"/>
</dbReference>
<accession>A0A2I1NAP5</accession>
<dbReference type="InterPro" id="IPR000653">
    <property type="entry name" value="DegT/StrS_aminotransferase"/>
</dbReference>
<dbReference type="CDD" id="cd00616">
    <property type="entry name" value="AHBA_syn"/>
    <property type="match status" value="1"/>
</dbReference>
<evidence type="ECO:0000256" key="3">
    <source>
        <dbReference type="PIRSR" id="PIRSR000390-2"/>
    </source>
</evidence>
<dbReference type="GO" id="GO:0008483">
    <property type="term" value="F:transaminase activity"/>
    <property type="evidence" value="ECO:0007669"/>
    <property type="project" value="UniProtKB-KW"/>
</dbReference>
<dbReference type="SUPFAM" id="SSF53383">
    <property type="entry name" value="PLP-dependent transferases"/>
    <property type="match status" value="1"/>
</dbReference>
<dbReference type="GO" id="GO:0030170">
    <property type="term" value="F:pyridoxal phosphate binding"/>
    <property type="evidence" value="ECO:0007669"/>
    <property type="project" value="TreeGrafter"/>
</dbReference>
<dbReference type="PIRSF" id="PIRSF000390">
    <property type="entry name" value="PLP_StrS"/>
    <property type="match status" value="1"/>
</dbReference>
<sequence>MARVFLSPPNMGKNEQEYVKEVFKSNYIAPLGEFVDKFEKSICNFTGVKSALALSSGTAGLHLALKSLGIKDGDLVLGSTFTFMASLNPIFYERCTPLLVDSDESWNLSPELLKKAIKKAPKKPVALIVTHLYGQAAKMDEILEICFENNIKVIEDAAEALGGTYKNKALGTFGNVGVYSFNGNKIITCGGGGMLVSNDEDLVKNARFLSTQAREPFLHYEHKTYGYNYRLSNVLGAIGVGQMEVLEKRVDKKRVIFEKYKHNLSNLDIEFMPEIPNSKGNRWLTTLVFKEKNSHLKIIDKLNKFDIESRPLWKPMHLQPIFQGALSVIDGTSEDLFERGICLPSGTNMSDNTIDKICEIVKSVIKND</sequence>
<dbReference type="RefSeq" id="WP_101637037.1">
    <property type="nucleotide sequence ID" value="NZ_PKHU01000003.1"/>
</dbReference>
<dbReference type="AlphaFoldDB" id="A0A2I1NAP5"/>
<protein>
    <submittedName>
        <fullName evidence="5">Aminotransferase DegT</fullName>
    </submittedName>
</protein>
<evidence type="ECO:0000256" key="1">
    <source>
        <dbReference type="ARBA" id="ARBA00037999"/>
    </source>
</evidence>
<name>A0A2I1NAP5_9BACT</name>
<feature type="active site" description="Proton acceptor" evidence="2">
    <location>
        <position position="185"/>
    </location>
</feature>
<feature type="modified residue" description="N6-(pyridoxal phosphate)lysine" evidence="3">
    <location>
        <position position="185"/>
    </location>
</feature>
<dbReference type="InterPro" id="IPR015424">
    <property type="entry name" value="PyrdxlP-dep_Trfase"/>
</dbReference>
<gene>
    <name evidence="5" type="ORF">CYJ41_03655</name>
</gene>
<evidence type="ECO:0000256" key="4">
    <source>
        <dbReference type="RuleBase" id="RU004508"/>
    </source>
</evidence>
<dbReference type="PANTHER" id="PTHR30244">
    <property type="entry name" value="TRANSAMINASE"/>
    <property type="match status" value="1"/>
</dbReference>
<keyword evidence="5" id="KW-0032">Aminotransferase</keyword>
<dbReference type="InterPro" id="IPR015421">
    <property type="entry name" value="PyrdxlP-dep_Trfase_major"/>
</dbReference>
<evidence type="ECO:0000313" key="6">
    <source>
        <dbReference type="Proteomes" id="UP000234639"/>
    </source>
</evidence>
<comment type="similarity">
    <text evidence="1 4">Belongs to the DegT/DnrJ/EryC1 family.</text>
</comment>
<dbReference type="Gene3D" id="3.90.1150.10">
    <property type="entry name" value="Aspartate Aminotransferase, domain 1"/>
    <property type="match status" value="1"/>
</dbReference>
<keyword evidence="5" id="KW-0808">Transferase</keyword>
<reference evidence="5 6" key="1">
    <citation type="submission" date="2017-12" db="EMBL/GenBank/DDBJ databases">
        <title>Phylogenetic diversity of female urinary microbiome.</title>
        <authorList>
            <person name="Thomas-White K."/>
            <person name="Wolfe A.J."/>
        </authorList>
    </citation>
    <scope>NUCLEOTIDE SEQUENCE [LARGE SCALE GENOMIC DNA]</scope>
    <source>
        <strain evidence="5 6">UMB0112</strain>
    </source>
</reference>
<keyword evidence="3 4" id="KW-0663">Pyridoxal phosphate</keyword>